<protein>
    <submittedName>
        <fullName evidence="1">Uncharacterized protein</fullName>
    </submittedName>
</protein>
<comment type="caution">
    <text evidence="1">The sequence shown here is derived from an EMBL/GenBank/DDBJ whole genome shotgun (WGS) entry which is preliminary data.</text>
</comment>
<dbReference type="AlphaFoldDB" id="A0A820LGX5"/>
<evidence type="ECO:0000313" key="2">
    <source>
        <dbReference type="Proteomes" id="UP000663868"/>
    </source>
</evidence>
<sequence>IDHVNNHEQQEQFLIKKNDNDFLVLDWTATQHIFKEQDPTKCDFSHITPDYCQLKFISILNNTLRLFLIERCSRLSRLNVRWTSDRSYLKQAHLLAYHSIHMPWQNLPKLIRNDQQQQFSTTYVLESEVHSSNGEHWHKIDFPMWYNLQRSYPEPATYFDLQIYLPQLFAP</sequence>
<gene>
    <name evidence="1" type="ORF">KXQ929_LOCUS48597</name>
</gene>
<reference evidence="1" key="1">
    <citation type="submission" date="2021-02" db="EMBL/GenBank/DDBJ databases">
        <authorList>
            <person name="Nowell W R."/>
        </authorList>
    </citation>
    <scope>NUCLEOTIDE SEQUENCE</scope>
</reference>
<accession>A0A820LGX5</accession>
<proteinExistence type="predicted"/>
<dbReference type="Proteomes" id="UP000663868">
    <property type="component" value="Unassembled WGS sequence"/>
</dbReference>
<dbReference type="EMBL" id="CAJOBB010019307">
    <property type="protein sequence ID" value="CAF4357023.1"/>
    <property type="molecule type" value="Genomic_DNA"/>
</dbReference>
<feature type="non-terminal residue" evidence="1">
    <location>
        <position position="1"/>
    </location>
</feature>
<organism evidence="1 2">
    <name type="scientific">Adineta steineri</name>
    <dbReference type="NCBI Taxonomy" id="433720"/>
    <lineage>
        <taxon>Eukaryota</taxon>
        <taxon>Metazoa</taxon>
        <taxon>Spiralia</taxon>
        <taxon>Gnathifera</taxon>
        <taxon>Rotifera</taxon>
        <taxon>Eurotatoria</taxon>
        <taxon>Bdelloidea</taxon>
        <taxon>Adinetida</taxon>
        <taxon>Adinetidae</taxon>
        <taxon>Adineta</taxon>
    </lineage>
</organism>
<evidence type="ECO:0000313" key="1">
    <source>
        <dbReference type="EMBL" id="CAF4357023.1"/>
    </source>
</evidence>
<name>A0A820LGX5_9BILA</name>
<feature type="non-terminal residue" evidence="1">
    <location>
        <position position="171"/>
    </location>
</feature>